<reference evidence="3" key="1">
    <citation type="submission" date="2013-03" db="EMBL/GenBank/DDBJ databases">
        <title>The Genome Sequence of Anopheles minimus MINIMUS1.</title>
        <authorList>
            <consortium name="The Broad Institute Genomics Platform"/>
            <person name="Neafsey D.E."/>
            <person name="Walton C."/>
            <person name="Walker B."/>
            <person name="Young S.K."/>
            <person name="Zeng Q."/>
            <person name="Gargeya S."/>
            <person name="Fitzgerald M."/>
            <person name="Haas B."/>
            <person name="Abouelleil A."/>
            <person name="Allen A.W."/>
            <person name="Alvarado L."/>
            <person name="Arachchi H.M."/>
            <person name="Berlin A.M."/>
            <person name="Chapman S.B."/>
            <person name="Gainer-Dewar J."/>
            <person name="Goldberg J."/>
            <person name="Griggs A."/>
            <person name="Gujja S."/>
            <person name="Hansen M."/>
            <person name="Howarth C."/>
            <person name="Imamovic A."/>
            <person name="Ireland A."/>
            <person name="Larimer J."/>
            <person name="McCowan C."/>
            <person name="Murphy C."/>
            <person name="Pearson M."/>
            <person name="Poon T.W."/>
            <person name="Priest M."/>
            <person name="Roberts A."/>
            <person name="Saif S."/>
            <person name="Shea T."/>
            <person name="Sisk P."/>
            <person name="Sykes S."/>
            <person name="Wortman J."/>
            <person name="Nusbaum C."/>
            <person name="Birren B."/>
        </authorList>
    </citation>
    <scope>NUCLEOTIDE SEQUENCE [LARGE SCALE GENOMIC DNA]</scope>
    <source>
        <strain evidence="3">MINIMUS1</strain>
    </source>
</reference>
<evidence type="ECO:0000259" key="1">
    <source>
        <dbReference type="PROSITE" id="PS51465"/>
    </source>
</evidence>
<sequence length="86" mass="9987">MTYLPVCGSNNRTYHNYCVLRCVRITMNKTLEMAHRWKCGTPLSEQRELDMALKQMPATESIPEAGPELLNDTDVHWESYAQLEQQ</sequence>
<dbReference type="CDD" id="cd00104">
    <property type="entry name" value="KAZAL_FS"/>
    <property type="match status" value="1"/>
</dbReference>
<dbReference type="VEuPathDB" id="VectorBase:AMIN001756"/>
<organism evidence="2 3">
    <name type="scientific">Anopheles minimus</name>
    <dbReference type="NCBI Taxonomy" id="112268"/>
    <lineage>
        <taxon>Eukaryota</taxon>
        <taxon>Metazoa</taxon>
        <taxon>Ecdysozoa</taxon>
        <taxon>Arthropoda</taxon>
        <taxon>Hexapoda</taxon>
        <taxon>Insecta</taxon>
        <taxon>Pterygota</taxon>
        <taxon>Neoptera</taxon>
        <taxon>Endopterygota</taxon>
        <taxon>Diptera</taxon>
        <taxon>Nematocera</taxon>
        <taxon>Culicoidea</taxon>
        <taxon>Culicidae</taxon>
        <taxon>Anophelinae</taxon>
        <taxon>Anopheles</taxon>
    </lineage>
</organism>
<dbReference type="InterPro" id="IPR036058">
    <property type="entry name" value="Kazal_dom_sf"/>
</dbReference>
<evidence type="ECO:0000313" key="2">
    <source>
        <dbReference type="EnsemblMetazoa" id="AMIN001756-PA"/>
    </source>
</evidence>
<dbReference type="STRING" id="112268.A0A182VUL3"/>
<dbReference type="SMART" id="SM00280">
    <property type="entry name" value="KAZAL"/>
    <property type="match status" value="1"/>
</dbReference>
<feature type="domain" description="Kazal-like" evidence="1">
    <location>
        <begin position="1"/>
        <end position="41"/>
    </location>
</feature>
<dbReference type="Proteomes" id="UP000075920">
    <property type="component" value="Unassembled WGS sequence"/>
</dbReference>
<evidence type="ECO:0000313" key="3">
    <source>
        <dbReference type="Proteomes" id="UP000075920"/>
    </source>
</evidence>
<keyword evidence="3" id="KW-1185">Reference proteome</keyword>
<dbReference type="Pfam" id="PF00050">
    <property type="entry name" value="Kazal_1"/>
    <property type="match status" value="1"/>
</dbReference>
<dbReference type="PROSITE" id="PS51465">
    <property type="entry name" value="KAZAL_2"/>
    <property type="match status" value="1"/>
</dbReference>
<protein>
    <submittedName>
        <fullName evidence="2">Kazal-like domain-containing protein</fullName>
    </submittedName>
</protein>
<proteinExistence type="predicted"/>
<dbReference type="InterPro" id="IPR002350">
    <property type="entry name" value="Kazal_dom"/>
</dbReference>
<dbReference type="AlphaFoldDB" id="A0A182VUL3"/>
<reference evidence="2" key="2">
    <citation type="submission" date="2020-05" db="UniProtKB">
        <authorList>
            <consortium name="EnsemblMetazoa"/>
        </authorList>
    </citation>
    <scope>IDENTIFICATION</scope>
    <source>
        <strain evidence="2">MINIMUS1</strain>
    </source>
</reference>
<dbReference type="SUPFAM" id="SSF100895">
    <property type="entry name" value="Kazal-type serine protease inhibitors"/>
    <property type="match status" value="1"/>
</dbReference>
<name>A0A182VUL3_9DIPT</name>
<dbReference type="Gene3D" id="3.30.60.30">
    <property type="match status" value="1"/>
</dbReference>
<accession>A0A182VUL3</accession>
<dbReference type="EnsemblMetazoa" id="AMIN001756-RA">
    <property type="protein sequence ID" value="AMIN001756-PA"/>
    <property type="gene ID" value="AMIN001756"/>
</dbReference>